<dbReference type="Gene3D" id="3.40.50.720">
    <property type="entry name" value="NAD(P)-binding Rossmann-like Domain"/>
    <property type="match status" value="1"/>
</dbReference>
<dbReference type="PANTHER" id="PTHR14097:SF7">
    <property type="entry name" value="OXIDOREDUCTASE HTATIP2"/>
    <property type="match status" value="1"/>
</dbReference>
<dbReference type="PANTHER" id="PTHR14097">
    <property type="entry name" value="OXIDOREDUCTASE HTATIP2"/>
    <property type="match status" value="1"/>
</dbReference>
<accession>G0UR06</accession>
<gene>
    <name evidence="1" type="ORF">TCIL3000_8_210</name>
</gene>
<sequence length="347" mass="38446">MKKNHHYHPLLGRLIGRCTCSLSSHGCCLFSLNSSEVVKALLTSMSLLVAGATGAIGRCVVRNALQRKEFTRVVALTRRGTEEDPKAHFGLSLAESDSSVVSAEPKEGSSVVTAEQLSRLQPVTFDWEAFCGFWERRHCSRAVTHPEKNNVEAADEDSGEFYRKLFTGHTYVAMCLGTTRRDAGSAANFMRCDYDYVVAFAQAVQVFSGNDLRCFAQVSAQMANKNSWFLYPQTKGRADFAVEELKMPRLCIYRPGLLDRGEKTRTVEKIAKWFVSAIPVETCGRAIVRDFLHCSGGHDAVHSEECRHLPCAGRKGSAPSHSGEIYYFDNSDIVKESSALLEDISPQ</sequence>
<dbReference type="InterPro" id="IPR036291">
    <property type="entry name" value="NAD(P)-bd_dom_sf"/>
</dbReference>
<dbReference type="GO" id="GO:0051170">
    <property type="term" value="P:import into nucleus"/>
    <property type="evidence" value="ECO:0007669"/>
    <property type="project" value="TreeGrafter"/>
</dbReference>
<dbReference type="SUPFAM" id="SSF51735">
    <property type="entry name" value="NAD(P)-binding Rossmann-fold domains"/>
    <property type="match status" value="1"/>
</dbReference>
<dbReference type="GO" id="GO:0005737">
    <property type="term" value="C:cytoplasm"/>
    <property type="evidence" value="ECO:0007669"/>
    <property type="project" value="TreeGrafter"/>
</dbReference>
<dbReference type="VEuPathDB" id="TriTrypDB:TcIL3000_8_210"/>
<dbReference type="EMBL" id="HE575321">
    <property type="protein sequence ID" value="CCC91817.1"/>
    <property type="molecule type" value="Genomic_DNA"/>
</dbReference>
<protein>
    <recommendedName>
        <fullName evidence="2">NAD(P)-binding domain-containing protein</fullName>
    </recommendedName>
</protein>
<evidence type="ECO:0000313" key="1">
    <source>
        <dbReference type="EMBL" id="CCC91817.1"/>
    </source>
</evidence>
<organism evidence="1">
    <name type="scientific">Trypanosoma congolense (strain IL3000)</name>
    <dbReference type="NCBI Taxonomy" id="1068625"/>
    <lineage>
        <taxon>Eukaryota</taxon>
        <taxon>Discoba</taxon>
        <taxon>Euglenozoa</taxon>
        <taxon>Kinetoplastea</taxon>
        <taxon>Metakinetoplastina</taxon>
        <taxon>Trypanosomatida</taxon>
        <taxon>Trypanosomatidae</taxon>
        <taxon>Trypanosoma</taxon>
        <taxon>Nannomonas</taxon>
    </lineage>
</organism>
<proteinExistence type="predicted"/>
<dbReference type="AlphaFoldDB" id="G0UR06"/>
<name>G0UR06_TRYCI</name>
<reference evidence="1" key="1">
    <citation type="journal article" date="2012" name="Proc. Natl. Acad. Sci. U.S.A.">
        <title>Antigenic diversity is generated by distinct evolutionary mechanisms in African trypanosome species.</title>
        <authorList>
            <person name="Jackson A.P."/>
            <person name="Berry A."/>
            <person name="Aslett M."/>
            <person name="Allison H.C."/>
            <person name="Burton P."/>
            <person name="Vavrova-Anderson J."/>
            <person name="Brown R."/>
            <person name="Browne H."/>
            <person name="Corton N."/>
            <person name="Hauser H."/>
            <person name="Gamble J."/>
            <person name="Gilderthorp R."/>
            <person name="Marcello L."/>
            <person name="McQuillan J."/>
            <person name="Otto T.D."/>
            <person name="Quail M.A."/>
            <person name="Sanders M.J."/>
            <person name="van Tonder A."/>
            <person name="Ginger M.L."/>
            <person name="Field M.C."/>
            <person name="Barry J.D."/>
            <person name="Hertz-Fowler C."/>
            <person name="Berriman M."/>
        </authorList>
    </citation>
    <scope>NUCLEOTIDE SEQUENCE</scope>
    <source>
        <strain evidence="1">IL3000</strain>
    </source>
</reference>
<evidence type="ECO:0008006" key="2">
    <source>
        <dbReference type="Google" id="ProtNLM"/>
    </source>
</evidence>